<evidence type="ECO:0000313" key="2">
    <source>
        <dbReference type="Proteomes" id="UP000000492"/>
    </source>
</evidence>
<organism evidence="1 2">
    <name type="scientific">Corynebacterium resistens (strain DSM 45100 / JCM 12819 / GTC 2026 / SICGH 158)</name>
    <dbReference type="NCBI Taxonomy" id="662755"/>
    <lineage>
        <taxon>Bacteria</taxon>
        <taxon>Bacillati</taxon>
        <taxon>Actinomycetota</taxon>
        <taxon>Actinomycetes</taxon>
        <taxon>Mycobacteriales</taxon>
        <taxon>Corynebacteriaceae</taxon>
        <taxon>Corynebacterium</taxon>
    </lineage>
</organism>
<dbReference type="eggNOG" id="ENOG5031JC3">
    <property type="taxonomic scope" value="Bacteria"/>
</dbReference>
<dbReference type="Proteomes" id="UP000000492">
    <property type="component" value="Chromosome"/>
</dbReference>
<evidence type="ECO:0000313" key="1">
    <source>
        <dbReference type="EMBL" id="AEI09081.1"/>
    </source>
</evidence>
<keyword evidence="2" id="KW-1185">Reference proteome</keyword>
<gene>
    <name evidence="1" type="ordered locus">CRES_0724</name>
</gene>
<dbReference type="HOGENOM" id="CLU_1292614_0_0_11"/>
<sequence length="215" mass="23775">MLTLMHVPHTVANYRDVQPLVETTTEMVSVALQRSPVWERMANASLPLHGRAAYLEQHWEGLRVLVDALESSGCVTDLARVLREYAHALGYALDRAHATAQWRQHHVTMPSMLQFRRRVAELVESRNAVGIAAHAVVRLAAAHACPSHGTAAELKIPEVTVVASEEDEEAFSEELSNATLMVMAHGSDVCRSYPENHDRDASCALTAAKIRRALR</sequence>
<proteinExistence type="predicted"/>
<dbReference type="STRING" id="662755.CRES_0724"/>
<dbReference type="EMBL" id="CP002857">
    <property type="protein sequence ID" value="AEI09081.1"/>
    <property type="molecule type" value="Genomic_DNA"/>
</dbReference>
<protein>
    <submittedName>
        <fullName evidence="1">Uncharacterized protein</fullName>
    </submittedName>
</protein>
<dbReference type="KEGG" id="crd:CRES_0724"/>
<dbReference type="AlphaFoldDB" id="F8DZN3"/>
<reference evidence="1 2" key="1">
    <citation type="journal article" date="2012" name="BMC Genomics">
        <title>Complete genome sequence, lifestyle, and multi-drug resistance of the human pathogen Corynebacterium resistens DSM 45100 isolated from blood samples of a leukemia patient.</title>
        <authorList>
            <person name="Schroder J."/>
            <person name="Maus I."/>
            <person name="Meyer K."/>
            <person name="Wordemann S."/>
            <person name="Blom J."/>
            <person name="Jaenicke S."/>
            <person name="Schneider J."/>
            <person name="Trost E."/>
            <person name="Tauch A."/>
        </authorList>
    </citation>
    <scope>NUCLEOTIDE SEQUENCE [LARGE SCALE GENOMIC DNA]</scope>
    <source>
        <strain evidence="2">DSM 45100 / JCM 12819 / CCUG 50093 / GTC 2026 / SICGH 158</strain>
    </source>
</reference>
<name>F8DZN3_CORRG</name>
<accession>F8DZN3</accession>